<organism evidence="5">
    <name type="scientific">Cuerna arida</name>
    <dbReference type="NCBI Taxonomy" id="1464854"/>
    <lineage>
        <taxon>Eukaryota</taxon>
        <taxon>Metazoa</taxon>
        <taxon>Ecdysozoa</taxon>
        <taxon>Arthropoda</taxon>
        <taxon>Hexapoda</taxon>
        <taxon>Insecta</taxon>
        <taxon>Pterygota</taxon>
        <taxon>Neoptera</taxon>
        <taxon>Paraneoptera</taxon>
        <taxon>Hemiptera</taxon>
        <taxon>Auchenorrhyncha</taxon>
        <taxon>Membracoidea</taxon>
        <taxon>Cicadellidae</taxon>
        <taxon>Cicadellinae</taxon>
        <taxon>Proconiini</taxon>
        <taxon>Cuerna</taxon>
    </lineage>
</organism>
<dbReference type="Pfam" id="PF19031">
    <property type="entry name" value="Intu_longin_1"/>
    <property type="match status" value="1"/>
</dbReference>
<dbReference type="InterPro" id="IPR043988">
    <property type="entry name" value="CCZ1/INTU_longin_2"/>
</dbReference>
<evidence type="ECO:0000256" key="1">
    <source>
        <dbReference type="ARBA" id="ARBA00005352"/>
    </source>
</evidence>
<accession>A0A1B6FIB0</accession>
<dbReference type="PANTHER" id="PTHR13056">
    <property type="entry name" value="VACUOLAR FUSION PROTEIN CCZ1 HOMOLOG-RELATED"/>
    <property type="match status" value="1"/>
</dbReference>
<evidence type="ECO:0000259" key="3">
    <source>
        <dbReference type="Pfam" id="PF19032"/>
    </source>
</evidence>
<dbReference type="GO" id="GO:0016192">
    <property type="term" value="P:vesicle-mediated transport"/>
    <property type="evidence" value="ECO:0007669"/>
    <property type="project" value="InterPro"/>
</dbReference>
<sequence length="463" mass="53178">MSDQSELSLKHFYVYNECFGKNEGQEEQKIMYYFPPKVKVDDKMKNVGLSEAIIQFTKTFSKKQCCDSLHTEKTRHYYFSPEVNFYMVMTVNVPTRTSVEGKSYNGEEVQDSVCLAVVKQAYLMYRLFHGTFSSLLDSSDGDTSPLKQRLESFFNRHLPTVKLQHCDIMDIFQGVQFLPLDKQTFLHIQCFVNLLEASFPVVEFTAFLYNDRLIWSGLEPEDMQVVFHYLVYTLLPKFSETEEIPNGSIPTLSSYGRFLTGPENVHSNSNNVGKVPKLFLSHVKPSPGTFHIVVYRTSNCTVCLFIPESEQLTMEMFRKWDTFLGPRLTKLVSEVSSYTSKQSSTSTGPVDTATRFVYFNRMNLATKSTIHLDSRRTGNTVVTPQVLRLLADINTEHTRNFNASNPSAETIVKTTSDYWVVGRLSNAREFYVVIQHKNANLIEISDEVKRICDNELKSIFFHV</sequence>
<dbReference type="Pfam" id="PF19032">
    <property type="entry name" value="Intu_longin_2"/>
    <property type="match status" value="1"/>
</dbReference>
<evidence type="ECO:0000259" key="2">
    <source>
        <dbReference type="Pfam" id="PF19031"/>
    </source>
</evidence>
<proteinExistence type="inferred from homology"/>
<protein>
    <recommendedName>
        <fullName evidence="6">CCZ1/INTU/HSP4 first Longin domain-containing protein</fullName>
    </recommendedName>
</protein>
<feature type="domain" description="CCZ1/INTU/HSP4 first Longin" evidence="2">
    <location>
        <begin position="9"/>
        <end position="130"/>
    </location>
</feature>
<dbReference type="AlphaFoldDB" id="A0A1B6FIB0"/>
<dbReference type="GO" id="GO:0035658">
    <property type="term" value="C:Mon1-Ccz1 complex"/>
    <property type="evidence" value="ECO:0007669"/>
    <property type="project" value="InterPro"/>
</dbReference>
<dbReference type="PANTHER" id="PTHR13056:SF0">
    <property type="entry name" value="VACUOLAR FUSION PROTEIN CCZ1 HOMOLOG-RELATED"/>
    <property type="match status" value="1"/>
</dbReference>
<name>A0A1B6FIB0_9HEMI</name>
<dbReference type="InterPro" id="IPR043987">
    <property type="entry name" value="CCZ1/INTU/HSP4_longin_1"/>
</dbReference>
<dbReference type="EMBL" id="GECZ01019837">
    <property type="protein sequence ID" value="JAS49932.1"/>
    <property type="molecule type" value="Transcribed_RNA"/>
</dbReference>
<evidence type="ECO:0008006" key="6">
    <source>
        <dbReference type="Google" id="ProtNLM"/>
    </source>
</evidence>
<gene>
    <name evidence="5" type="ORF">g.17450</name>
</gene>
<evidence type="ECO:0000259" key="4">
    <source>
        <dbReference type="Pfam" id="PF19033"/>
    </source>
</evidence>
<dbReference type="InterPro" id="IPR043989">
    <property type="entry name" value="CCZ1/INTU/HSP4_longin_3"/>
</dbReference>
<dbReference type="Pfam" id="PF19033">
    <property type="entry name" value="Intu_longin_3"/>
    <property type="match status" value="1"/>
</dbReference>
<evidence type="ECO:0000313" key="5">
    <source>
        <dbReference type="EMBL" id="JAS49932.1"/>
    </source>
</evidence>
<feature type="domain" description="CCZ1/INTU/HPS4 third Longin" evidence="4">
    <location>
        <begin position="352"/>
        <end position="451"/>
    </location>
</feature>
<comment type="similarity">
    <text evidence="1">Belongs to the CCZ1 family.</text>
</comment>
<dbReference type="InterPro" id="IPR013176">
    <property type="entry name" value="Ccz1"/>
</dbReference>
<feature type="domain" description="CCZ1/INTU second Longin" evidence="3">
    <location>
        <begin position="202"/>
        <end position="312"/>
    </location>
</feature>
<reference evidence="5" key="1">
    <citation type="submission" date="2015-11" db="EMBL/GenBank/DDBJ databases">
        <title>De novo transcriptome assembly of four potential Pierce s Disease insect vectors from Arizona vineyards.</title>
        <authorList>
            <person name="Tassone E.E."/>
        </authorList>
    </citation>
    <scope>NUCLEOTIDE SEQUENCE</scope>
</reference>